<organism evidence="16 17">
    <name type="scientific">Thalassiosira pseudonana</name>
    <name type="common">Marine diatom</name>
    <name type="synonym">Cyclotella nana</name>
    <dbReference type="NCBI Taxonomy" id="35128"/>
    <lineage>
        <taxon>Eukaryota</taxon>
        <taxon>Sar</taxon>
        <taxon>Stramenopiles</taxon>
        <taxon>Ochrophyta</taxon>
        <taxon>Bacillariophyta</taxon>
        <taxon>Coscinodiscophyceae</taxon>
        <taxon>Thalassiosirophycidae</taxon>
        <taxon>Thalassiosirales</taxon>
        <taxon>Thalassiosiraceae</taxon>
        <taxon>Thalassiosira</taxon>
    </lineage>
</organism>
<evidence type="ECO:0000313" key="16">
    <source>
        <dbReference type="EMBL" id="EED88553.1"/>
    </source>
</evidence>
<keyword evidence="17" id="KW-1185">Reference proteome</keyword>
<dbReference type="GO" id="GO:0005789">
    <property type="term" value="C:endoplasmic reticulum membrane"/>
    <property type="evidence" value="ECO:0000318"/>
    <property type="project" value="GO_Central"/>
</dbReference>
<reference evidence="16 17" key="1">
    <citation type="journal article" date="2004" name="Science">
        <title>The genome of the diatom Thalassiosira pseudonana: ecology, evolution, and metabolism.</title>
        <authorList>
            <person name="Armbrust E.V."/>
            <person name="Berges J.A."/>
            <person name="Bowler C."/>
            <person name="Green B.R."/>
            <person name="Martinez D."/>
            <person name="Putnam N.H."/>
            <person name="Zhou S."/>
            <person name="Allen A.E."/>
            <person name="Apt K.E."/>
            <person name="Bechner M."/>
            <person name="Brzezinski M.A."/>
            <person name="Chaal B.K."/>
            <person name="Chiovitti A."/>
            <person name="Davis A.K."/>
            <person name="Demarest M.S."/>
            <person name="Detter J.C."/>
            <person name="Glavina T."/>
            <person name="Goodstein D."/>
            <person name="Hadi M.Z."/>
            <person name="Hellsten U."/>
            <person name="Hildebrand M."/>
            <person name="Jenkins B.D."/>
            <person name="Jurka J."/>
            <person name="Kapitonov V.V."/>
            <person name="Kroger N."/>
            <person name="Lau W.W."/>
            <person name="Lane T.W."/>
            <person name="Larimer F.W."/>
            <person name="Lippmeier J.C."/>
            <person name="Lucas S."/>
            <person name="Medina M."/>
            <person name="Montsant A."/>
            <person name="Obornik M."/>
            <person name="Parker M.S."/>
            <person name="Palenik B."/>
            <person name="Pazour G.J."/>
            <person name="Richardson P.M."/>
            <person name="Rynearson T.A."/>
            <person name="Saito M.A."/>
            <person name="Schwartz D.C."/>
            <person name="Thamatrakoln K."/>
            <person name="Valentin K."/>
            <person name="Vardi A."/>
            <person name="Wilkerson F.P."/>
            <person name="Rokhsar D.S."/>
        </authorList>
    </citation>
    <scope>NUCLEOTIDE SEQUENCE [LARGE SCALE GENOMIC DNA]</scope>
    <source>
        <strain evidence="16 17">CCMP1335</strain>
    </source>
</reference>
<evidence type="ECO:0000256" key="8">
    <source>
        <dbReference type="ARBA" id="ARBA00022824"/>
    </source>
</evidence>
<dbReference type="EC" id="2.4.1.131" evidence="3 12"/>
<dbReference type="KEGG" id="tps:THAPSDRAFT_269819"/>
<evidence type="ECO:0000256" key="2">
    <source>
        <dbReference type="ARBA" id="ARBA00004922"/>
    </source>
</evidence>
<sequence length="549" mass="60882">MDSLILQLTYAALSAFLLTFILIVTQCRHTFQQIREAFVLYQRQCNVDAAASSNGSSSADGSSNNNNSNKKRGSKGLNQKKGSKSAATTNEEFNQDEGTFTIGIFHPNCSSGGGGERVLWKAIEALGEMKEGKIPTRRGKMRRDDSDLLKHVCDRFAITIPSSLSINFVHLHEEKYLLNKSKRLTMVAESLGTMRLAWHALNKVTPHVFIDTTGCAFTFFVAKVLAGCKVGTYIHYPTISTDMLSLVWERRPTYNNTSRIATNPIVTYVKLIYYTIFAVCYGLVGSLADLTMVNSTWTKGHIQYLWRLAGRVHVVFPPVDTKSVKELPISNPPRENLIVSIGQFRPEKDHSLQLKAFASLLEMYDGAMEQSNVKLVLIGSCRGEDDQQRVDQLQKLARELGVQDSVEFVLNQPYPVLRDYLRRASVGIHTMWNEHFGIGVVEMMAAGLVTVAHDSGGPKSDIIVRPCDFKSVNLTSATTATTGSNSPTGCLASTVEEYATAMYEILKRGALSEETLAIRESGRIAAERFSDDVFMSSFKETMISSTLFK</sequence>
<dbReference type="AlphaFoldDB" id="B8CD60"/>
<accession>B8CD60</accession>
<dbReference type="GO" id="GO:0004377">
    <property type="term" value="F:GDP-Man:Man(3)GlcNAc(2)-PP-Dol alpha-1,2-mannosyltransferase activity"/>
    <property type="evidence" value="ECO:0000318"/>
    <property type="project" value="GO_Central"/>
</dbReference>
<keyword evidence="7" id="KW-0812">Transmembrane</keyword>
<dbReference type="HOGENOM" id="CLU_017896_1_1_1"/>
<dbReference type="InParanoid" id="B8CD60"/>
<feature type="domain" description="ALG11 mannosyltransferase N-terminal" evidence="15">
    <location>
        <begin position="101"/>
        <end position="306"/>
    </location>
</feature>
<evidence type="ECO:0000256" key="9">
    <source>
        <dbReference type="ARBA" id="ARBA00022989"/>
    </source>
</evidence>
<dbReference type="OMA" id="ARLYGWV"/>
<feature type="domain" description="Glycosyl transferase family 1" evidence="14">
    <location>
        <begin position="332"/>
        <end position="460"/>
    </location>
</feature>
<dbReference type="Gene3D" id="3.40.50.2000">
    <property type="entry name" value="Glycogen Phosphorylase B"/>
    <property type="match status" value="1"/>
</dbReference>
<dbReference type="GO" id="GO:0006488">
    <property type="term" value="P:dolichol-linked oligosaccharide biosynthetic process"/>
    <property type="evidence" value="ECO:0000318"/>
    <property type="project" value="GO_Central"/>
</dbReference>
<dbReference type="SUPFAM" id="SSF53756">
    <property type="entry name" value="UDP-Glycosyltransferase/glycogen phosphorylase"/>
    <property type="match status" value="1"/>
</dbReference>
<dbReference type="eggNOG" id="KOG1387">
    <property type="taxonomic scope" value="Eukaryota"/>
</dbReference>
<dbReference type="EMBL" id="CM000650">
    <property type="protein sequence ID" value="EED88553.1"/>
    <property type="molecule type" value="Genomic_DNA"/>
</dbReference>
<protein>
    <recommendedName>
        <fullName evidence="4 12">GDP-Man:Man(3)GlcNAc(2)-PP-Dol alpha-1,2-mannosyltransferase</fullName>
        <ecNumber evidence="3 12">2.4.1.131</ecNumber>
    </recommendedName>
</protein>
<dbReference type="PANTHER" id="PTHR45919">
    <property type="entry name" value="GDP-MAN:MAN(3)GLCNAC(2)-PP-DOL ALPHA-1,2-MANNOSYLTRANSFERASE"/>
    <property type="match status" value="1"/>
</dbReference>
<proteinExistence type="inferred from homology"/>
<dbReference type="InterPro" id="IPR001296">
    <property type="entry name" value="Glyco_trans_1"/>
</dbReference>
<evidence type="ECO:0000256" key="4">
    <source>
        <dbReference type="ARBA" id="ARBA00022018"/>
    </source>
</evidence>
<comment type="catalytic activity">
    <reaction evidence="11 12">
        <text>an alpha-D-Man-(1-&gt;3)-[alpha-D-Man-(1-&gt;6)]-beta-D-Man-(1-&gt;4)-beta-D-GlcNAc-(1-&gt;4)-alpha-D-GlcNAc-diphospho-di-trans,poly-cis-dolichol + 2 GDP-alpha-D-mannose = an alpha-D-Man-(1-&gt;2)-alpha-D-Man-(1-&gt;2)-alpha-D-Man-(1-&gt;3)-[alpha-D-Man-(1-&gt;6)]-beta-D-Man-(1-&gt;4)-beta-D-GlcNAc-(1-&gt;4)-alpha-D-GlcNAc-diphospho-di-trans,poly-cis-dolichol + 2 GDP + 2 H(+)</text>
        <dbReference type="Rhea" id="RHEA:29523"/>
        <dbReference type="Rhea" id="RHEA-COMP:19515"/>
        <dbReference type="Rhea" id="RHEA-COMP:19516"/>
        <dbReference type="ChEBI" id="CHEBI:15378"/>
        <dbReference type="ChEBI" id="CHEBI:57527"/>
        <dbReference type="ChEBI" id="CHEBI:58189"/>
        <dbReference type="ChEBI" id="CHEBI:132511"/>
        <dbReference type="ChEBI" id="CHEBI:132515"/>
        <dbReference type="EC" id="2.4.1.131"/>
    </reaction>
    <physiologicalReaction direction="left-to-right" evidence="11 12">
        <dbReference type="Rhea" id="RHEA:29524"/>
    </physiologicalReaction>
</comment>
<dbReference type="STRING" id="35128.B8CD60"/>
<gene>
    <name evidence="16" type="ORF">THAPSDRAFT_269819</name>
</gene>
<evidence type="ECO:0000256" key="7">
    <source>
        <dbReference type="ARBA" id="ARBA00022692"/>
    </source>
</evidence>
<evidence type="ECO:0000256" key="12">
    <source>
        <dbReference type="RuleBase" id="RU367051"/>
    </source>
</evidence>
<dbReference type="Proteomes" id="UP000001449">
    <property type="component" value="Chromosome 15"/>
</dbReference>
<evidence type="ECO:0000256" key="5">
    <source>
        <dbReference type="ARBA" id="ARBA00022676"/>
    </source>
</evidence>
<comment type="subcellular location">
    <subcellularLocation>
        <location evidence="1">Endoplasmic reticulum membrane</location>
        <topology evidence="1">Single-pass membrane protein</topology>
    </subcellularLocation>
</comment>
<keyword evidence="9" id="KW-1133">Transmembrane helix</keyword>
<dbReference type="InterPro" id="IPR031814">
    <property type="entry name" value="ALG11_N"/>
</dbReference>
<dbReference type="FunFam" id="3.40.50.2000:FF:000256">
    <property type="entry name" value="GDP-Man:Man(3)GlcNAc(2)-PP-Dol alpha-1,2-mannosyltransferase"/>
    <property type="match status" value="1"/>
</dbReference>
<comment type="similarity">
    <text evidence="12">Belongs to the glycosyltransferase group 1 family. Glycosyltransferase 4 subfamily.</text>
</comment>
<comment type="function">
    <text evidence="12">GDP-Man:Man(3)GlcNAc(2)-PP-Dol alpha-1,2-mannosyltransferase that operates in the biosynthetic pathway of dolichol-linked oligosaccharides, the glycan precursors employed in protein asparagine (N)-glycosylation. The assembly of dolichol-linked oligosaccharides begins on the cytosolic side of the endoplasmic reticulum membrane and finishes in its lumen. The sequential addition of sugars to dolichol pyrophosphate produces dolichol-linked oligosaccharides containing fourteen sugars, including two GlcNAcs, nine mannoses and three glucoses. Once assembled, the oligosaccharide is transferred from the lipid to nascent proteins by oligosaccharyltransferases. Catalyzes, on the cytoplasmic face of the endoplasmic reticulum, the addition of the fourth and fifth mannose residues to the dolichol-linked oligosaccharide chain, to produce Man(5)GlcNAc(2)-PP-dolichol core oligosaccharide.</text>
</comment>
<keyword evidence="10" id="KW-0472">Membrane</keyword>
<dbReference type="PANTHER" id="PTHR45919:SF1">
    <property type="entry name" value="GDP-MAN:MAN(3)GLCNAC(2)-PP-DOL ALPHA-1,2-MANNOSYLTRANSFERASE"/>
    <property type="match status" value="1"/>
</dbReference>
<feature type="region of interest" description="Disordered" evidence="13">
    <location>
        <begin position="52"/>
        <end position="92"/>
    </location>
</feature>
<dbReference type="Pfam" id="PF15924">
    <property type="entry name" value="ALG11_N"/>
    <property type="match status" value="1"/>
</dbReference>
<evidence type="ECO:0000256" key="1">
    <source>
        <dbReference type="ARBA" id="ARBA00004389"/>
    </source>
</evidence>
<dbReference type="CDD" id="cd03806">
    <property type="entry name" value="GT4_ALG11-like"/>
    <property type="match status" value="1"/>
</dbReference>
<evidence type="ECO:0000256" key="11">
    <source>
        <dbReference type="ARBA" id="ARBA00045065"/>
    </source>
</evidence>
<evidence type="ECO:0000256" key="13">
    <source>
        <dbReference type="SAM" id="MobiDB-lite"/>
    </source>
</evidence>
<comment type="pathway">
    <text evidence="2 12">Protein modification; protein glycosylation.</text>
</comment>
<dbReference type="PaxDb" id="35128-Thaps269819"/>
<dbReference type="Pfam" id="PF00534">
    <property type="entry name" value="Glycos_transf_1"/>
    <property type="match status" value="1"/>
</dbReference>
<evidence type="ECO:0000256" key="3">
    <source>
        <dbReference type="ARBA" id="ARBA00012645"/>
    </source>
</evidence>
<dbReference type="InterPro" id="IPR038013">
    <property type="entry name" value="ALG11"/>
</dbReference>
<name>B8CD60_THAPS</name>
<dbReference type="UniPathway" id="UPA00378"/>
<evidence type="ECO:0000256" key="10">
    <source>
        <dbReference type="ARBA" id="ARBA00023136"/>
    </source>
</evidence>
<evidence type="ECO:0000256" key="6">
    <source>
        <dbReference type="ARBA" id="ARBA00022679"/>
    </source>
</evidence>
<evidence type="ECO:0000259" key="15">
    <source>
        <dbReference type="Pfam" id="PF15924"/>
    </source>
</evidence>
<evidence type="ECO:0000313" key="17">
    <source>
        <dbReference type="Proteomes" id="UP000001449"/>
    </source>
</evidence>
<dbReference type="GeneID" id="7444304"/>
<keyword evidence="5 12" id="KW-0328">Glycosyltransferase</keyword>
<reference evidence="16 17" key="2">
    <citation type="journal article" date="2008" name="Nature">
        <title>The Phaeodactylum genome reveals the evolutionary history of diatom genomes.</title>
        <authorList>
            <person name="Bowler C."/>
            <person name="Allen A.E."/>
            <person name="Badger J.H."/>
            <person name="Grimwood J."/>
            <person name="Jabbari K."/>
            <person name="Kuo A."/>
            <person name="Maheswari U."/>
            <person name="Martens C."/>
            <person name="Maumus F."/>
            <person name="Otillar R.P."/>
            <person name="Rayko E."/>
            <person name="Salamov A."/>
            <person name="Vandepoele K."/>
            <person name="Beszteri B."/>
            <person name="Gruber A."/>
            <person name="Heijde M."/>
            <person name="Katinka M."/>
            <person name="Mock T."/>
            <person name="Valentin K."/>
            <person name="Verret F."/>
            <person name="Berges J.A."/>
            <person name="Brownlee C."/>
            <person name="Cadoret J.P."/>
            <person name="Chiovitti A."/>
            <person name="Choi C.J."/>
            <person name="Coesel S."/>
            <person name="De Martino A."/>
            <person name="Detter J.C."/>
            <person name="Durkin C."/>
            <person name="Falciatore A."/>
            <person name="Fournet J."/>
            <person name="Haruta M."/>
            <person name="Huysman M.J."/>
            <person name="Jenkins B.D."/>
            <person name="Jiroutova K."/>
            <person name="Jorgensen R.E."/>
            <person name="Joubert Y."/>
            <person name="Kaplan A."/>
            <person name="Kroger N."/>
            <person name="Kroth P.G."/>
            <person name="La Roche J."/>
            <person name="Lindquist E."/>
            <person name="Lommer M."/>
            <person name="Martin-Jezequel V."/>
            <person name="Lopez P.J."/>
            <person name="Lucas S."/>
            <person name="Mangogna M."/>
            <person name="McGinnis K."/>
            <person name="Medlin L.K."/>
            <person name="Montsant A."/>
            <person name="Oudot-Le Secq M.P."/>
            <person name="Napoli C."/>
            <person name="Obornik M."/>
            <person name="Parker M.S."/>
            <person name="Petit J.L."/>
            <person name="Porcel B.M."/>
            <person name="Poulsen N."/>
            <person name="Robison M."/>
            <person name="Rychlewski L."/>
            <person name="Rynearson T.A."/>
            <person name="Schmutz J."/>
            <person name="Shapiro H."/>
            <person name="Siaut M."/>
            <person name="Stanley M."/>
            <person name="Sussman M.R."/>
            <person name="Taylor A.R."/>
            <person name="Vardi A."/>
            <person name="von Dassow P."/>
            <person name="Vyverman W."/>
            <person name="Willis A."/>
            <person name="Wyrwicz L.S."/>
            <person name="Rokhsar D.S."/>
            <person name="Weissenbach J."/>
            <person name="Armbrust E.V."/>
            <person name="Green B.R."/>
            <person name="Van de Peer Y."/>
            <person name="Grigoriev I.V."/>
        </authorList>
    </citation>
    <scope>NUCLEOTIDE SEQUENCE [LARGE SCALE GENOMIC DNA]</scope>
    <source>
        <strain evidence="16 17">CCMP1335</strain>
    </source>
</reference>
<keyword evidence="6 12" id="KW-0808">Transferase</keyword>
<evidence type="ECO:0000259" key="14">
    <source>
        <dbReference type="Pfam" id="PF00534"/>
    </source>
</evidence>
<keyword evidence="8 12" id="KW-0256">Endoplasmic reticulum</keyword>
<feature type="compositionally biased region" description="Low complexity" evidence="13">
    <location>
        <begin position="52"/>
        <end position="68"/>
    </location>
</feature>
<dbReference type="RefSeq" id="XP_002294198.1">
    <property type="nucleotide sequence ID" value="XM_002294162.1"/>
</dbReference>